<sequence length="50" mass="5655">MIRSEIELNCSNGLPVKIVPACSIGFQSSKNLVSYLEKRNIRSEKEVLME</sequence>
<keyword evidence="2" id="KW-1185">Reference proteome</keyword>
<dbReference type="Proteomes" id="UP000018949">
    <property type="component" value="Unassembled WGS sequence"/>
</dbReference>
<protein>
    <submittedName>
        <fullName evidence="1">Uncharacterized protein</fullName>
    </submittedName>
</protein>
<organism evidence="1 2">
    <name type="scientific">Mesobacillus boroniphilus JCM 21738</name>
    <dbReference type="NCBI Taxonomy" id="1294265"/>
    <lineage>
        <taxon>Bacteria</taxon>
        <taxon>Bacillati</taxon>
        <taxon>Bacillota</taxon>
        <taxon>Bacilli</taxon>
        <taxon>Bacillales</taxon>
        <taxon>Bacillaceae</taxon>
        <taxon>Mesobacillus</taxon>
    </lineage>
</organism>
<evidence type="ECO:0000313" key="2">
    <source>
        <dbReference type="Proteomes" id="UP000018949"/>
    </source>
</evidence>
<reference evidence="1 2" key="1">
    <citation type="submission" date="2013-12" db="EMBL/GenBank/DDBJ databases">
        <title>NBRP : Genome information of microbial organism related human and environment.</title>
        <authorList>
            <person name="Hattori M."/>
            <person name="Oshima K."/>
            <person name="Inaba H."/>
            <person name="Suda W."/>
            <person name="Sakamoto M."/>
            <person name="Iino T."/>
            <person name="Kitahara M."/>
            <person name="Oshida Y."/>
            <person name="Iida T."/>
            <person name="Kudo T."/>
            <person name="Itoh T."/>
            <person name="Ahmed I."/>
            <person name="Ohkuma M."/>
        </authorList>
    </citation>
    <scope>NUCLEOTIDE SEQUENCE [LARGE SCALE GENOMIC DNA]</scope>
    <source>
        <strain evidence="1 2">JCM 21738</strain>
    </source>
</reference>
<dbReference type="EMBL" id="BAUW01000016">
    <property type="protein sequence ID" value="GAE45082.1"/>
    <property type="molecule type" value="Genomic_DNA"/>
</dbReference>
<name>W4RLT6_9BACI</name>
<evidence type="ECO:0000313" key="1">
    <source>
        <dbReference type="EMBL" id="GAE45082.1"/>
    </source>
</evidence>
<comment type="caution">
    <text evidence="1">The sequence shown here is derived from an EMBL/GenBank/DDBJ whole genome shotgun (WGS) entry which is preliminary data.</text>
</comment>
<accession>W4RLT6</accession>
<gene>
    <name evidence="1" type="ORF">JCM21738_1852</name>
</gene>
<proteinExistence type="predicted"/>
<dbReference type="AlphaFoldDB" id="W4RLT6"/>